<sequence>MTSRSEATAVWDGDQSGKVVGGRYELGSLLGTGGMAEVYRAHDSRLDRSVAVKLFLSGATPEDQIRLDREAQMLAALHTPGVVTVFDTGSHRGRPYYVMQVVDGGTLRQRMRQPLPPSLVARVGAQVADTLDFVHAWGIVHRDIKPSNILLDDTGRQAYLADFGLALQAHATRVTRSGLLVGTAGYLAPEQLRGREVAPPTDIYALGLVLLECLTGQAEYPGGDTEAALARLSRPARVPAGLPEPWTELLVSMTHSDPSRRPRAAQCAELLRAAQEASVGVPPLTDIKAAFDDEPTRATPLVKKRTPARLTVVLAGAVAAALIGVVVALANTGTDPAKQSPGGGGGPSGAGDGSTTHTVTVVQPPPRSGSRRQPPPGCPPLPEGVDPPPPLPDGSPPPCPHFSSSTPPPSDGT</sequence>
<dbReference type="OrthoDB" id="9762169at2"/>
<keyword evidence="7" id="KW-0472">Membrane</keyword>
<keyword evidence="9" id="KW-0723">Serine/threonine-protein kinase</keyword>
<dbReference type="InterPro" id="IPR008271">
    <property type="entry name" value="Ser/Thr_kinase_AS"/>
</dbReference>
<evidence type="ECO:0000256" key="4">
    <source>
        <dbReference type="ARBA" id="ARBA00022840"/>
    </source>
</evidence>
<feature type="transmembrane region" description="Helical" evidence="7">
    <location>
        <begin position="310"/>
        <end position="330"/>
    </location>
</feature>
<dbReference type="Pfam" id="PF00069">
    <property type="entry name" value="Pkinase"/>
    <property type="match status" value="1"/>
</dbReference>
<dbReference type="PROSITE" id="PS00107">
    <property type="entry name" value="PROTEIN_KINASE_ATP"/>
    <property type="match status" value="1"/>
</dbReference>
<keyword evidence="3 9" id="KW-0418">Kinase</keyword>
<evidence type="ECO:0000256" key="1">
    <source>
        <dbReference type="ARBA" id="ARBA00022679"/>
    </source>
</evidence>
<dbReference type="PROSITE" id="PS50011">
    <property type="entry name" value="PROTEIN_KINASE_DOM"/>
    <property type="match status" value="1"/>
</dbReference>
<evidence type="ECO:0000259" key="8">
    <source>
        <dbReference type="PROSITE" id="PS50011"/>
    </source>
</evidence>
<reference evidence="9 10" key="1">
    <citation type="submission" date="2018-03" db="EMBL/GenBank/DDBJ databases">
        <title>Genomic Encyclopedia of Archaeal and Bacterial Type Strains, Phase II (KMG-II): from individual species to whole genera.</title>
        <authorList>
            <person name="Goeker M."/>
        </authorList>
    </citation>
    <scope>NUCLEOTIDE SEQUENCE [LARGE SCALE GENOMIC DNA]</scope>
    <source>
        <strain evidence="9 10">DSM 44720</strain>
    </source>
</reference>
<keyword evidence="7" id="KW-0812">Transmembrane</keyword>
<dbReference type="GO" id="GO:0004674">
    <property type="term" value="F:protein serine/threonine kinase activity"/>
    <property type="evidence" value="ECO:0007669"/>
    <property type="project" value="UniProtKB-KW"/>
</dbReference>
<keyword evidence="7" id="KW-1133">Transmembrane helix</keyword>
<protein>
    <submittedName>
        <fullName evidence="9">Serine/threonine protein kinase</fullName>
    </submittedName>
</protein>
<dbReference type="CDD" id="cd14014">
    <property type="entry name" value="STKc_PknB_like"/>
    <property type="match status" value="1"/>
</dbReference>
<feature type="compositionally biased region" description="Low complexity" evidence="6">
    <location>
        <begin position="353"/>
        <end position="362"/>
    </location>
</feature>
<evidence type="ECO:0000256" key="5">
    <source>
        <dbReference type="PROSITE-ProRule" id="PRU10141"/>
    </source>
</evidence>
<organism evidence="9 10">
    <name type="scientific">Umezawaea tangerina</name>
    <dbReference type="NCBI Taxonomy" id="84725"/>
    <lineage>
        <taxon>Bacteria</taxon>
        <taxon>Bacillati</taxon>
        <taxon>Actinomycetota</taxon>
        <taxon>Actinomycetes</taxon>
        <taxon>Pseudonocardiales</taxon>
        <taxon>Pseudonocardiaceae</taxon>
        <taxon>Umezawaea</taxon>
    </lineage>
</organism>
<dbReference type="PROSITE" id="PS00108">
    <property type="entry name" value="PROTEIN_KINASE_ST"/>
    <property type="match status" value="1"/>
</dbReference>
<dbReference type="SMART" id="SM00220">
    <property type="entry name" value="S_TKc"/>
    <property type="match status" value="1"/>
</dbReference>
<dbReference type="InterPro" id="IPR000719">
    <property type="entry name" value="Prot_kinase_dom"/>
</dbReference>
<dbReference type="InterPro" id="IPR017441">
    <property type="entry name" value="Protein_kinase_ATP_BS"/>
</dbReference>
<dbReference type="Proteomes" id="UP000239494">
    <property type="component" value="Unassembled WGS sequence"/>
</dbReference>
<dbReference type="PANTHER" id="PTHR43289">
    <property type="entry name" value="MITOGEN-ACTIVATED PROTEIN KINASE KINASE KINASE 20-RELATED"/>
    <property type="match status" value="1"/>
</dbReference>
<proteinExistence type="predicted"/>
<feature type="compositionally biased region" description="Pro residues" evidence="6">
    <location>
        <begin position="363"/>
        <end position="413"/>
    </location>
</feature>
<evidence type="ECO:0000313" key="10">
    <source>
        <dbReference type="Proteomes" id="UP000239494"/>
    </source>
</evidence>
<name>A0A2T0SV03_9PSEU</name>
<keyword evidence="4 5" id="KW-0067">ATP-binding</keyword>
<dbReference type="InterPro" id="IPR011009">
    <property type="entry name" value="Kinase-like_dom_sf"/>
</dbReference>
<keyword evidence="10" id="KW-1185">Reference proteome</keyword>
<evidence type="ECO:0000256" key="6">
    <source>
        <dbReference type="SAM" id="MobiDB-lite"/>
    </source>
</evidence>
<keyword evidence="1" id="KW-0808">Transferase</keyword>
<comment type="caution">
    <text evidence="9">The sequence shown here is derived from an EMBL/GenBank/DDBJ whole genome shotgun (WGS) entry which is preliminary data.</text>
</comment>
<gene>
    <name evidence="9" type="ORF">CLV43_11058</name>
</gene>
<keyword evidence="2 5" id="KW-0547">Nucleotide-binding</keyword>
<feature type="binding site" evidence="5">
    <location>
        <position position="53"/>
    </location>
    <ligand>
        <name>ATP</name>
        <dbReference type="ChEBI" id="CHEBI:30616"/>
    </ligand>
</feature>
<dbReference type="PANTHER" id="PTHR43289:SF34">
    <property type="entry name" value="SERINE_THREONINE-PROTEIN KINASE YBDM-RELATED"/>
    <property type="match status" value="1"/>
</dbReference>
<dbReference type="SUPFAM" id="SSF56112">
    <property type="entry name" value="Protein kinase-like (PK-like)"/>
    <property type="match status" value="1"/>
</dbReference>
<evidence type="ECO:0000256" key="2">
    <source>
        <dbReference type="ARBA" id="ARBA00022741"/>
    </source>
</evidence>
<accession>A0A2T0SV03</accession>
<evidence type="ECO:0000256" key="3">
    <source>
        <dbReference type="ARBA" id="ARBA00022777"/>
    </source>
</evidence>
<feature type="compositionally biased region" description="Gly residues" evidence="6">
    <location>
        <begin position="341"/>
        <end position="352"/>
    </location>
</feature>
<dbReference type="Gene3D" id="1.10.510.10">
    <property type="entry name" value="Transferase(Phosphotransferase) domain 1"/>
    <property type="match status" value="1"/>
</dbReference>
<evidence type="ECO:0000256" key="7">
    <source>
        <dbReference type="SAM" id="Phobius"/>
    </source>
</evidence>
<dbReference type="Gene3D" id="3.30.200.20">
    <property type="entry name" value="Phosphorylase Kinase, domain 1"/>
    <property type="match status" value="1"/>
</dbReference>
<dbReference type="GO" id="GO:0005524">
    <property type="term" value="F:ATP binding"/>
    <property type="evidence" value="ECO:0007669"/>
    <property type="project" value="UniProtKB-UniRule"/>
</dbReference>
<evidence type="ECO:0000313" key="9">
    <source>
        <dbReference type="EMBL" id="PRY37247.1"/>
    </source>
</evidence>
<feature type="region of interest" description="Disordered" evidence="6">
    <location>
        <begin position="335"/>
        <end position="413"/>
    </location>
</feature>
<dbReference type="EMBL" id="PVTF01000010">
    <property type="protein sequence ID" value="PRY37247.1"/>
    <property type="molecule type" value="Genomic_DNA"/>
</dbReference>
<dbReference type="AlphaFoldDB" id="A0A2T0SV03"/>
<dbReference type="RefSeq" id="WP_106191536.1">
    <property type="nucleotide sequence ID" value="NZ_PVTF01000010.1"/>
</dbReference>
<feature type="domain" description="Protein kinase" evidence="8">
    <location>
        <begin position="24"/>
        <end position="279"/>
    </location>
</feature>